<protein>
    <submittedName>
        <fullName evidence="2">Uncharacterized protein</fullName>
    </submittedName>
</protein>
<evidence type="ECO:0000313" key="2">
    <source>
        <dbReference type="EMBL" id="EGT50024.1"/>
    </source>
</evidence>
<dbReference type="InParanoid" id="G0PAV9"/>
<keyword evidence="3" id="KW-1185">Reference proteome</keyword>
<dbReference type="EMBL" id="GL380191">
    <property type="protein sequence ID" value="EGT50024.1"/>
    <property type="molecule type" value="Genomic_DNA"/>
</dbReference>
<sequence>MGISTRYLNWVELFHKSSLLSSIFHHNSTDIDRNTALKIQCSISGKPTEPISTAATARFSSTSNSLDLMKKCKDTRQAKEEKQKIVNKERVQETKSWRETYREQRIKEQQDRNNGIMPKIEKKHRRMH</sequence>
<evidence type="ECO:0000313" key="3">
    <source>
        <dbReference type="Proteomes" id="UP000008068"/>
    </source>
</evidence>
<dbReference type="Proteomes" id="UP000008068">
    <property type="component" value="Unassembled WGS sequence"/>
</dbReference>
<gene>
    <name evidence="2" type="ORF">CAEBREN_09128</name>
</gene>
<evidence type="ECO:0000256" key="1">
    <source>
        <dbReference type="SAM" id="MobiDB-lite"/>
    </source>
</evidence>
<reference evidence="3" key="1">
    <citation type="submission" date="2011-07" db="EMBL/GenBank/DDBJ databases">
        <authorList>
            <consortium name="Caenorhabditis brenneri Sequencing and Analysis Consortium"/>
            <person name="Wilson R.K."/>
        </authorList>
    </citation>
    <scope>NUCLEOTIDE SEQUENCE [LARGE SCALE GENOMIC DNA]</scope>
    <source>
        <strain evidence="3">PB2801</strain>
    </source>
</reference>
<proteinExistence type="predicted"/>
<dbReference type="HOGENOM" id="CLU_1961522_0_0_1"/>
<name>G0PAV9_CAEBE</name>
<organism evidence="3">
    <name type="scientific">Caenorhabditis brenneri</name>
    <name type="common">Nematode worm</name>
    <dbReference type="NCBI Taxonomy" id="135651"/>
    <lineage>
        <taxon>Eukaryota</taxon>
        <taxon>Metazoa</taxon>
        <taxon>Ecdysozoa</taxon>
        <taxon>Nematoda</taxon>
        <taxon>Chromadorea</taxon>
        <taxon>Rhabditida</taxon>
        <taxon>Rhabditina</taxon>
        <taxon>Rhabditomorpha</taxon>
        <taxon>Rhabditoidea</taxon>
        <taxon>Rhabditidae</taxon>
        <taxon>Peloderinae</taxon>
        <taxon>Caenorhabditis</taxon>
    </lineage>
</organism>
<feature type="region of interest" description="Disordered" evidence="1">
    <location>
        <begin position="78"/>
        <end position="97"/>
    </location>
</feature>
<dbReference type="AlphaFoldDB" id="G0PAV9"/>
<accession>G0PAV9</accession>